<protein>
    <submittedName>
        <fullName evidence="1">Uncharacterized protein</fullName>
    </submittedName>
</protein>
<accession>A0AAW9QQ22</accession>
<reference evidence="1 2" key="1">
    <citation type="submission" date="2024-01" db="EMBL/GenBank/DDBJ databases">
        <title>Genomic insights into the taxonomy and metabolism of the cyanobacterium Pannus brasiliensis CCIBt3594.</title>
        <authorList>
            <person name="Machado M."/>
            <person name="Botero N.B."/>
            <person name="Andreote A.P.D."/>
            <person name="Feitosa A.M.T."/>
            <person name="Popin R."/>
            <person name="Sivonen K."/>
            <person name="Fiore M.F."/>
        </authorList>
    </citation>
    <scope>NUCLEOTIDE SEQUENCE [LARGE SCALE GENOMIC DNA]</scope>
    <source>
        <strain evidence="1 2">CCIBt3594</strain>
    </source>
</reference>
<organism evidence="1 2">
    <name type="scientific">Pannus brasiliensis CCIBt3594</name>
    <dbReference type="NCBI Taxonomy" id="1427578"/>
    <lineage>
        <taxon>Bacteria</taxon>
        <taxon>Bacillati</taxon>
        <taxon>Cyanobacteriota</taxon>
        <taxon>Cyanophyceae</taxon>
        <taxon>Oscillatoriophycideae</taxon>
        <taxon>Chroococcales</taxon>
        <taxon>Microcystaceae</taxon>
        <taxon>Pannus</taxon>
    </lineage>
</organism>
<keyword evidence="2" id="KW-1185">Reference proteome</keyword>
<gene>
    <name evidence="1" type="ORF">V0288_09335</name>
</gene>
<dbReference type="Proteomes" id="UP001328733">
    <property type="component" value="Unassembled WGS sequence"/>
</dbReference>
<evidence type="ECO:0000313" key="1">
    <source>
        <dbReference type="EMBL" id="MEG3437320.1"/>
    </source>
</evidence>
<comment type="caution">
    <text evidence="1">The sequence shown here is derived from an EMBL/GenBank/DDBJ whole genome shotgun (WGS) entry which is preliminary data.</text>
</comment>
<proteinExistence type="predicted"/>
<dbReference type="EMBL" id="JBAFSM010000014">
    <property type="protein sequence ID" value="MEG3437320.1"/>
    <property type="molecule type" value="Genomic_DNA"/>
</dbReference>
<sequence>MKGIQFIVDDTGEKNAVVIDLKQWGKLWEEVYERLLDRSPENERGIPESPEEKIDR</sequence>
<name>A0AAW9QQ22_9CHRO</name>
<dbReference type="RefSeq" id="WP_332864801.1">
    <property type="nucleotide sequence ID" value="NZ_JBAFSM010000014.1"/>
</dbReference>
<dbReference type="AlphaFoldDB" id="A0AAW9QQ22"/>
<evidence type="ECO:0000313" key="2">
    <source>
        <dbReference type="Proteomes" id="UP001328733"/>
    </source>
</evidence>